<proteinExistence type="predicted"/>
<sequence length="32" mass="3772">MQTLHQRWKAPKRISSYQLTHTELSTVTCRNG</sequence>
<organism evidence="1">
    <name type="scientific">Rhizophora mucronata</name>
    <name type="common">Asiatic mangrove</name>
    <dbReference type="NCBI Taxonomy" id="61149"/>
    <lineage>
        <taxon>Eukaryota</taxon>
        <taxon>Viridiplantae</taxon>
        <taxon>Streptophyta</taxon>
        <taxon>Embryophyta</taxon>
        <taxon>Tracheophyta</taxon>
        <taxon>Spermatophyta</taxon>
        <taxon>Magnoliopsida</taxon>
        <taxon>eudicotyledons</taxon>
        <taxon>Gunneridae</taxon>
        <taxon>Pentapetalae</taxon>
        <taxon>rosids</taxon>
        <taxon>fabids</taxon>
        <taxon>Malpighiales</taxon>
        <taxon>Rhizophoraceae</taxon>
        <taxon>Rhizophora</taxon>
    </lineage>
</organism>
<dbReference type="EMBL" id="GGEC01074257">
    <property type="protein sequence ID" value="MBX54741.1"/>
    <property type="molecule type" value="Transcribed_RNA"/>
</dbReference>
<reference evidence="1" key="1">
    <citation type="submission" date="2018-02" db="EMBL/GenBank/DDBJ databases">
        <title>Rhizophora mucronata_Transcriptome.</title>
        <authorList>
            <person name="Meera S.P."/>
            <person name="Sreeshan A."/>
            <person name="Augustine A."/>
        </authorList>
    </citation>
    <scope>NUCLEOTIDE SEQUENCE</scope>
    <source>
        <tissue evidence="1">Leaf</tissue>
    </source>
</reference>
<dbReference type="AlphaFoldDB" id="A0A2P2PJB7"/>
<name>A0A2P2PJB7_RHIMU</name>
<accession>A0A2P2PJB7</accession>
<evidence type="ECO:0000313" key="1">
    <source>
        <dbReference type="EMBL" id="MBX54741.1"/>
    </source>
</evidence>
<protein>
    <submittedName>
        <fullName evidence="1">Uncharacterized protein</fullName>
    </submittedName>
</protein>